<dbReference type="EMBL" id="JASSZA010000001">
    <property type="protein sequence ID" value="KAK2118751.1"/>
    <property type="molecule type" value="Genomic_DNA"/>
</dbReference>
<gene>
    <name evidence="2" type="ORF">P7K49_000137</name>
</gene>
<protein>
    <submittedName>
        <fullName evidence="2">Uncharacterized protein</fullName>
    </submittedName>
</protein>
<feature type="region of interest" description="Disordered" evidence="1">
    <location>
        <begin position="361"/>
        <end position="465"/>
    </location>
</feature>
<dbReference type="Proteomes" id="UP001266305">
    <property type="component" value="Unassembled WGS sequence"/>
</dbReference>
<feature type="region of interest" description="Disordered" evidence="1">
    <location>
        <begin position="1"/>
        <end position="26"/>
    </location>
</feature>
<reference evidence="2 3" key="1">
    <citation type="submission" date="2023-05" db="EMBL/GenBank/DDBJ databases">
        <title>B98-5 Cell Line De Novo Hybrid Assembly: An Optical Mapping Approach.</title>
        <authorList>
            <person name="Kananen K."/>
            <person name="Auerbach J.A."/>
            <person name="Kautto E."/>
            <person name="Blachly J.S."/>
        </authorList>
    </citation>
    <scope>NUCLEOTIDE SEQUENCE [LARGE SCALE GENOMIC DNA]</scope>
    <source>
        <strain evidence="2">B95-8</strain>
        <tissue evidence="2">Cell line</tissue>
    </source>
</reference>
<feature type="compositionally biased region" description="Pro residues" evidence="1">
    <location>
        <begin position="392"/>
        <end position="401"/>
    </location>
</feature>
<evidence type="ECO:0000313" key="3">
    <source>
        <dbReference type="Proteomes" id="UP001266305"/>
    </source>
</evidence>
<keyword evidence="3" id="KW-1185">Reference proteome</keyword>
<accession>A0ABQ9WAU4</accession>
<comment type="caution">
    <text evidence="2">The sequence shown here is derived from an EMBL/GenBank/DDBJ whole genome shotgun (WGS) entry which is preliminary data.</text>
</comment>
<sequence>MSSVQRSADGRLPRLRSSPSLPHRTQRKALFLRKLQPPASPLAVDPYSVSSAKWGPEGTARGQPSGVLPGTLCNTQIRDWVGGDEGLGERRCSEPRHQVRGNPSLAALLLQPRLCALQPQVPADPSISRRNLHPLLEDAAWTRRPLPRSTRLITSLQRALWSRSLPARPLAPPSSSLSRALHTRTLANQRRSRPFVPAPAEGRRCGARRFLGSTAGPARPRGAPGPAGMETAAPTHPSPRRTLVFRVDLPHQRNVSLQVERQRLDGVQFTRWSCSPLAGLNMVHPGGPRRLGAAFRFLHPPPPLKNSTAKCKALALPAHPRRLQPRPGGYICRARPPLTGPRGPQRLGARAAVVVVPRRTARPAAQAPSQAAGLARGAARTSAHTRVGEGPAPRPPPPTRPPGCGGERRGEGSGKGRAPLADEPHLSNVENPNTSFKHLGNIQPRCAARMRPSPLPRQRPRPPPH</sequence>
<feature type="compositionally biased region" description="Low complexity" evidence="1">
    <location>
        <begin position="215"/>
        <end position="228"/>
    </location>
</feature>
<organism evidence="2 3">
    <name type="scientific">Saguinus oedipus</name>
    <name type="common">Cotton-top tamarin</name>
    <name type="synonym">Oedipomidas oedipus</name>
    <dbReference type="NCBI Taxonomy" id="9490"/>
    <lineage>
        <taxon>Eukaryota</taxon>
        <taxon>Metazoa</taxon>
        <taxon>Chordata</taxon>
        <taxon>Craniata</taxon>
        <taxon>Vertebrata</taxon>
        <taxon>Euteleostomi</taxon>
        <taxon>Mammalia</taxon>
        <taxon>Eutheria</taxon>
        <taxon>Euarchontoglires</taxon>
        <taxon>Primates</taxon>
        <taxon>Haplorrhini</taxon>
        <taxon>Platyrrhini</taxon>
        <taxon>Cebidae</taxon>
        <taxon>Callitrichinae</taxon>
        <taxon>Saguinus</taxon>
    </lineage>
</organism>
<name>A0ABQ9WAU4_SAGOE</name>
<feature type="region of interest" description="Disordered" evidence="1">
    <location>
        <begin position="184"/>
        <end position="239"/>
    </location>
</feature>
<evidence type="ECO:0000313" key="2">
    <source>
        <dbReference type="EMBL" id="KAK2118751.1"/>
    </source>
</evidence>
<proteinExistence type="predicted"/>
<feature type="compositionally biased region" description="Basic and acidic residues" evidence="1">
    <location>
        <begin position="406"/>
        <end position="425"/>
    </location>
</feature>
<evidence type="ECO:0000256" key="1">
    <source>
        <dbReference type="SAM" id="MobiDB-lite"/>
    </source>
</evidence>
<feature type="compositionally biased region" description="Low complexity" evidence="1">
    <location>
        <begin position="361"/>
        <end position="376"/>
    </location>
</feature>